<dbReference type="AlphaFoldDB" id="A0ABD5U6E2"/>
<feature type="transmembrane region" description="Helical" evidence="2">
    <location>
        <begin position="161"/>
        <end position="181"/>
    </location>
</feature>
<dbReference type="Proteomes" id="UP001596406">
    <property type="component" value="Unassembled WGS sequence"/>
</dbReference>
<feature type="transmembrane region" description="Helical" evidence="2">
    <location>
        <begin position="102"/>
        <end position="121"/>
    </location>
</feature>
<dbReference type="PANTHER" id="PTHR11360:SF304">
    <property type="entry name" value="MFS DOMAIN-CONTAINING PROTEIN"/>
    <property type="match status" value="1"/>
</dbReference>
<dbReference type="InterPro" id="IPR020846">
    <property type="entry name" value="MFS_dom"/>
</dbReference>
<keyword evidence="2" id="KW-1133">Transmembrane helix</keyword>
<feature type="transmembrane region" description="Helical" evidence="2">
    <location>
        <begin position="77"/>
        <end position="96"/>
    </location>
</feature>
<dbReference type="InterPro" id="IPR050327">
    <property type="entry name" value="Proton-linked_MCT"/>
</dbReference>
<evidence type="ECO:0000313" key="4">
    <source>
        <dbReference type="EMBL" id="MFC6834911.1"/>
    </source>
</evidence>
<feature type="transmembrane region" description="Helical" evidence="2">
    <location>
        <begin position="387"/>
        <end position="405"/>
    </location>
</feature>
<proteinExistence type="predicted"/>
<evidence type="ECO:0000256" key="2">
    <source>
        <dbReference type="SAM" id="Phobius"/>
    </source>
</evidence>
<dbReference type="Pfam" id="PF07690">
    <property type="entry name" value="MFS_1"/>
    <property type="match status" value="2"/>
</dbReference>
<feature type="transmembrane region" description="Helical" evidence="2">
    <location>
        <begin position="259"/>
        <end position="282"/>
    </location>
</feature>
<feature type="transmembrane region" description="Helical" evidence="2">
    <location>
        <begin position="229"/>
        <end position="247"/>
    </location>
</feature>
<feature type="domain" description="Major facilitator superfamily (MFS) profile" evidence="3">
    <location>
        <begin position="12"/>
        <end position="406"/>
    </location>
</feature>
<feature type="transmembrane region" description="Helical" evidence="2">
    <location>
        <begin position="47"/>
        <end position="65"/>
    </location>
</feature>
<sequence>MTWAFRGSRWSVVVGAALAAGLAGTYQYGWSVIRGPLGETTGAPGTTLGTLFTLLVVAQTLTGFPAGWVRDRRGPRLPFLCSALLLAAGFAGVALAPTFPALYLWFALGGAGVGVAYDVAINTPSRWFAGRRGMVTGAVSMGFSATSFLLIPLIGRGVETAFTPTLLVLAVLAGGGSLLAARVVRDPTGSREGPSSGSGGSTDDRPVRAPDDGTSAAVTWRSMVRDPRFWLLYVLFAVVNGVGLMLIEKVVAYAGRLGLSPTAAVAAASLVALGQASGVLVVGTVSDRVGRERVLGGSLALCGLALVACVVAGSRGFEWAFVACAGVTMFFRSPSFSVLSVLVGEYYGERYSSENYAVLLTAKLWGGVFGGTLTSLLVLSLGWSSTFLFTAALASATGVVALFSLR</sequence>
<evidence type="ECO:0000259" key="3">
    <source>
        <dbReference type="PROSITE" id="PS50850"/>
    </source>
</evidence>
<dbReference type="InterPro" id="IPR011701">
    <property type="entry name" value="MFS"/>
</dbReference>
<evidence type="ECO:0000256" key="1">
    <source>
        <dbReference type="SAM" id="MobiDB-lite"/>
    </source>
</evidence>
<keyword evidence="5" id="KW-1185">Reference proteome</keyword>
<feature type="transmembrane region" description="Helical" evidence="2">
    <location>
        <begin position="133"/>
        <end position="155"/>
    </location>
</feature>
<keyword evidence="2" id="KW-0472">Membrane</keyword>
<feature type="transmembrane region" description="Helical" evidence="2">
    <location>
        <begin position="319"/>
        <end position="344"/>
    </location>
</feature>
<comment type="caution">
    <text evidence="4">The sequence shown here is derived from an EMBL/GenBank/DDBJ whole genome shotgun (WGS) entry which is preliminary data.</text>
</comment>
<dbReference type="PROSITE" id="PS50850">
    <property type="entry name" value="MFS"/>
    <property type="match status" value="1"/>
</dbReference>
<dbReference type="PANTHER" id="PTHR11360">
    <property type="entry name" value="MONOCARBOXYLATE TRANSPORTER"/>
    <property type="match status" value="1"/>
</dbReference>
<feature type="transmembrane region" description="Helical" evidence="2">
    <location>
        <begin position="294"/>
        <end position="313"/>
    </location>
</feature>
<protein>
    <submittedName>
        <fullName evidence="4">MFS transporter</fullName>
    </submittedName>
</protein>
<feature type="region of interest" description="Disordered" evidence="1">
    <location>
        <begin position="186"/>
        <end position="213"/>
    </location>
</feature>
<dbReference type="EMBL" id="JBHSXM010000001">
    <property type="protein sequence ID" value="MFC6834911.1"/>
    <property type="molecule type" value="Genomic_DNA"/>
</dbReference>
<keyword evidence="2" id="KW-0812">Transmembrane</keyword>
<evidence type="ECO:0000313" key="5">
    <source>
        <dbReference type="Proteomes" id="UP001596406"/>
    </source>
</evidence>
<dbReference type="RefSeq" id="WP_304446622.1">
    <property type="nucleotide sequence ID" value="NZ_JARRAH010000001.1"/>
</dbReference>
<accession>A0ABD5U6E2</accession>
<name>A0ABD5U6E2_9EURY</name>
<dbReference type="InterPro" id="IPR036259">
    <property type="entry name" value="MFS_trans_sf"/>
</dbReference>
<organism evidence="4 5">
    <name type="scientific">Halomarina ordinaria</name>
    <dbReference type="NCBI Taxonomy" id="3033939"/>
    <lineage>
        <taxon>Archaea</taxon>
        <taxon>Methanobacteriati</taxon>
        <taxon>Methanobacteriota</taxon>
        <taxon>Stenosarchaea group</taxon>
        <taxon>Halobacteria</taxon>
        <taxon>Halobacteriales</taxon>
        <taxon>Natronomonadaceae</taxon>
        <taxon>Halomarina</taxon>
    </lineage>
</organism>
<feature type="transmembrane region" description="Helical" evidence="2">
    <location>
        <begin position="356"/>
        <end position="381"/>
    </location>
</feature>
<reference evidence="4 5" key="1">
    <citation type="journal article" date="2019" name="Int. J. Syst. Evol. Microbiol.">
        <title>The Global Catalogue of Microorganisms (GCM) 10K type strain sequencing project: providing services to taxonomists for standard genome sequencing and annotation.</title>
        <authorList>
            <consortium name="The Broad Institute Genomics Platform"/>
            <consortium name="The Broad Institute Genome Sequencing Center for Infectious Disease"/>
            <person name="Wu L."/>
            <person name="Ma J."/>
        </authorList>
    </citation>
    <scope>NUCLEOTIDE SEQUENCE [LARGE SCALE GENOMIC DNA]</scope>
    <source>
        <strain evidence="4 5">PSRA2</strain>
    </source>
</reference>
<feature type="compositionally biased region" description="Basic and acidic residues" evidence="1">
    <location>
        <begin position="202"/>
        <end position="211"/>
    </location>
</feature>
<gene>
    <name evidence="4" type="ORF">ACFQHK_00145</name>
</gene>
<dbReference type="Gene3D" id="1.20.1250.20">
    <property type="entry name" value="MFS general substrate transporter like domains"/>
    <property type="match status" value="2"/>
</dbReference>
<dbReference type="SUPFAM" id="SSF103473">
    <property type="entry name" value="MFS general substrate transporter"/>
    <property type="match status" value="1"/>
</dbReference>